<dbReference type="Gene3D" id="2.40.100.10">
    <property type="entry name" value="Cyclophilin-like"/>
    <property type="match status" value="1"/>
</dbReference>
<keyword evidence="2 4" id="KW-0697">Rotamase</keyword>
<accession>A0ABX5WUK4</accession>
<dbReference type="PROSITE" id="PS00170">
    <property type="entry name" value="CSA_PPIASE_1"/>
    <property type="match status" value="1"/>
</dbReference>
<feature type="chain" id="PRO_5045012345" description="Peptidyl-prolyl cis-trans isomerase" evidence="4">
    <location>
        <begin position="23"/>
        <end position="219"/>
    </location>
</feature>
<comment type="function">
    <text evidence="4">PPIases accelerate the folding of proteins. It catalyzes the cis-trans isomerization of proline imidic peptide bonds in oligopeptides.</text>
</comment>
<feature type="domain" description="PPIase cyclophilin-type" evidence="5">
    <location>
        <begin position="52"/>
        <end position="213"/>
    </location>
</feature>
<keyword evidence="7" id="KW-1185">Reference proteome</keyword>
<evidence type="ECO:0000259" key="5">
    <source>
        <dbReference type="PROSITE" id="PS50072"/>
    </source>
</evidence>
<comment type="similarity">
    <text evidence="1 4">Belongs to the cyclophilin-type PPIase family.</text>
</comment>
<dbReference type="PANTHER" id="PTHR43246">
    <property type="entry name" value="PEPTIDYL-PROLYL CIS-TRANS ISOMERASE CYP38, CHLOROPLASTIC"/>
    <property type="match status" value="1"/>
</dbReference>
<evidence type="ECO:0000256" key="4">
    <source>
        <dbReference type="RuleBase" id="RU363019"/>
    </source>
</evidence>
<dbReference type="EC" id="5.2.1.8" evidence="4"/>
<reference evidence="6 7" key="1">
    <citation type="submission" date="2019-07" db="EMBL/GenBank/DDBJ databases">
        <title>Shewanella sp. YLB-06 whole genomic sequence.</title>
        <authorList>
            <person name="Yu L."/>
        </authorList>
    </citation>
    <scope>NUCLEOTIDE SEQUENCE [LARGE SCALE GENOMIC DNA]</scope>
    <source>
        <strain evidence="6 7">YLB-06</strain>
    </source>
</reference>
<keyword evidence="4" id="KW-0732">Signal</keyword>
<dbReference type="PROSITE" id="PS51257">
    <property type="entry name" value="PROKAR_LIPOPROTEIN"/>
    <property type="match status" value="1"/>
</dbReference>
<dbReference type="Pfam" id="PF00160">
    <property type="entry name" value="Pro_isomerase"/>
    <property type="match status" value="1"/>
</dbReference>
<dbReference type="GO" id="GO:0016853">
    <property type="term" value="F:isomerase activity"/>
    <property type="evidence" value="ECO:0007669"/>
    <property type="project" value="UniProtKB-KW"/>
</dbReference>
<name>A0ABX5WUK4_9GAMM</name>
<evidence type="ECO:0000313" key="7">
    <source>
        <dbReference type="Proteomes" id="UP000315947"/>
    </source>
</evidence>
<keyword evidence="3 4" id="KW-0413">Isomerase</keyword>
<protein>
    <recommendedName>
        <fullName evidence="4">Peptidyl-prolyl cis-trans isomerase</fullName>
        <shortName evidence="4">PPIase</shortName>
        <ecNumber evidence="4">5.2.1.8</ecNumber>
    </recommendedName>
</protein>
<dbReference type="PRINTS" id="PR00153">
    <property type="entry name" value="CSAPPISMRASE"/>
</dbReference>
<evidence type="ECO:0000256" key="2">
    <source>
        <dbReference type="ARBA" id="ARBA00023110"/>
    </source>
</evidence>
<proteinExistence type="inferred from homology"/>
<dbReference type="InterPro" id="IPR002130">
    <property type="entry name" value="Cyclophilin-type_PPIase_dom"/>
</dbReference>
<dbReference type="RefSeq" id="WP_144045166.1">
    <property type="nucleotide sequence ID" value="NZ_CP041614.1"/>
</dbReference>
<dbReference type="PROSITE" id="PS50072">
    <property type="entry name" value="CSA_PPIASE_2"/>
    <property type="match status" value="1"/>
</dbReference>
<dbReference type="InterPro" id="IPR029000">
    <property type="entry name" value="Cyclophilin-like_dom_sf"/>
</dbReference>
<dbReference type="InterPro" id="IPR044665">
    <property type="entry name" value="E_coli_cyclophilin_A-like"/>
</dbReference>
<dbReference type="SUPFAM" id="SSF50891">
    <property type="entry name" value="Cyclophilin-like"/>
    <property type="match status" value="1"/>
</dbReference>
<sequence length="219" mass="22805">MNKFAVSIASSLVLAGVLTACGGGSDDSTTPPPITPPTPTPELAQDYCYTMSTSMGDISLAIDATNTPITGENFKQYVDTGFYDGLIFHRVIHQFMVQGGGFKSGPMSKAGNDPIVNEAGVGISNLRGTLAMARTSDPDSATSQFFINSVDNAFLDKANSSDGHGYAVFGQVIEGIEIIDQIDIVDTANAVTESGGILTDVPVEDIVINSIAQMACPAT</sequence>
<feature type="signal peptide" evidence="4">
    <location>
        <begin position="1"/>
        <end position="22"/>
    </location>
</feature>
<dbReference type="EMBL" id="CP041614">
    <property type="protein sequence ID" value="QDO82780.1"/>
    <property type="molecule type" value="Genomic_DNA"/>
</dbReference>
<dbReference type="Proteomes" id="UP000315947">
    <property type="component" value="Chromosome"/>
</dbReference>
<gene>
    <name evidence="6" type="ORF">FM037_05465</name>
</gene>
<evidence type="ECO:0000313" key="6">
    <source>
        <dbReference type="EMBL" id="QDO82780.1"/>
    </source>
</evidence>
<dbReference type="InterPro" id="IPR020892">
    <property type="entry name" value="Cyclophilin-type_PPIase_CS"/>
</dbReference>
<comment type="catalytic activity">
    <reaction evidence="4">
        <text>[protein]-peptidylproline (omega=180) = [protein]-peptidylproline (omega=0)</text>
        <dbReference type="Rhea" id="RHEA:16237"/>
        <dbReference type="Rhea" id="RHEA-COMP:10747"/>
        <dbReference type="Rhea" id="RHEA-COMP:10748"/>
        <dbReference type="ChEBI" id="CHEBI:83833"/>
        <dbReference type="ChEBI" id="CHEBI:83834"/>
        <dbReference type="EC" id="5.2.1.8"/>
    </reaction>
</comment>
<evidence type="ECO:0000256" key="1">
    <source>
        <dbReference type="ARBA" id="ARBA00007365"/>
    </source>
</evidence>
<organism evidence="6 7">
    <name type="scientific">Shewanella psychropiezotolerans</name>
    <dbReference type="NCBI Taxonomy" id="2593655"/>
    <lineage>
        <taxon>Bacteria</taxon>
        <taxon>Pseudomonadati</taxon>
        <taxon>Pseudomonadota</taxon>
        <taxon>Gammaproteobacteria</taxon>
        <taxon>Alteromonadales</taxon>
        <taxon>Shewanellaceae</taxon>
        <taxon>Shewanella</taxon>
    </lineage>
</organism>
<evidence type="ECO:0000256" key="3">
    <source>
        <dbReference type="ARBA" id="ARBA00023235"/>
    </source>
</evidence>